<reference evidence="1 2" key="1">
    <citation type="submission" date="2020-09" db="EMBL/GenBank/DDBJ databases">
        <title>Flavimobilis rhizosphaerae sp. nov., isolated from rhizosphere soil of Spartina alterniflora.</title>
        <authorList>
            <person name="Hanqin C."/>
        </authorList>
    </citation>
    <scope>NUCLEOTIDE SEQUENCE [LARGE SCALE GENOMIC DNA]</scope>
    <source>
        <strain evidence="1 2">GY 10621</strain>
    </source>
</reference>
<sequence length="217" mass="24577">MSTDAGLDGSHRRLWNTDTGTLTEPSRRVLLEILKGPYLSGRKKPQLWAALLADEAAVRSRLHDLFLDLVLDRTDEVAFTRKVRTQEVDVPQALRSERLTFIDTAMLLVLRQLLLAAPGEQRVIVGQDDVYERLMVYRDGDETTFRRNLNSAWGRMRDRLRVIHAVGEDRAEISPVVRFIVDEDRVAALTASYRDLAARGGTVAPDSPEPDPEETER</sequence>
<evidence type="ECO:0000313" key="1">
    <source>
        <dbReference type="EMBL" id="MBD9700270.1"/>
    </source>
</evidence>
<organism evidence="1 2">
    <name type="scientific">Flavimobilis rhizosphaerae</name>
    <dbReference type="NCBI Taxonomy" id="2775421"/>
    <lineage>
        <taxon>Bacteria</taxon>
        <taxon>Bacillati</taxon>
        <taxon>Actinomycetota</taxon>
        <taxon>Actinomycetes</taxon>
        <taxon>Micrococcales</taxon>
        <taxon>Jonesiaceae</taxon>
        <taxon>Flavimobilis</taxon>
    </lineage>
</organism>
<dbReference type="RefSeq" id="WP_192281541.1">
    <property type="nucleotide sequence ID" value="NZ_JACZDF010000007.1"/>
</dbReference>
<dbReference type="Pfam" id="PF13835">
    <property type="entry name" value="DUF4194"/>
    <property type="match status" value="1"/>
</dbReference>
<accession>A0ABR9DWB9</accession>
<proteinExistence type="predicted"/>
<protein>
    <submittedName>
        <fullName evidence="1">DUF4194 domain-containing protein</fullName>
    </submittedName>
</protein>
<name>A0ABR9DWB9_9MICO</name>
<evidence type="ECO:0000313" key="2">
    <source>
        <dbReference type="Proteomes" id="UP000642107"/>
    </source>
</evidence>
<keyword evidence="2" id="KW-1185">Reference proteome</keyword>
<gene>
    <name evidence="1" type="ORF">IGS67_12350</name>
</gene>
<dbReference type="EMBL" id="JACZDF010000007">
    <property type="protein sequence ID" value="MBD9700270.1"/>
    <property type="molecule type" value="Genomic_DNA"/>
</dbReference>
<comment type="caution">
    <text evidence="1">The sequence shown here is derived from an EMBL/GenBank/DDBJ whole genome shotgun (WGS) entry which is preliminary data.</text>
</comment>
<dbReference type="Proteomes" id="UP000642107">
    <property type="component" value="Unassembled WGS sequence"/>
</dbReference>
<dbReference type="InterPro" id="IPR025449">
    <property type="entry name" value="JetB"/>
</dbReference>